<evidence type="ECO:0000313" key="4">
    <source>
        <dbReference type="Proteomes" id="UP000612680"/>
    </source>
</evidence>
<dbReference type="PANTHER" id="PTHR34220">
    <property type="entry name" value="SENSOR HISTIDINE KINASE YPDA"/>
    <property type="match status" value="1"/>
</dbReference>
<dbReference type="Proteomes" id="UP000612680">
    <property type="component" value="Chromosome"/>
</dbReference>
<dbReference type="Gene3D" id="2.60.40.10">
    <property type="entry name" value="Immunoglobulins"/>
    <property type="match status" value="1"/>
</dbReference>
<dbReference type="Pfam" id="PF06580">
    <property type="entry name" value="His_kinase"/>
    <property type="match status" value="1"/>
</dbReference>
<sequence>MFDTASVQFFLPGVNAGNANAYQFRVTTYPGNKVLVPWKTIHSFTSPTQMRQSGLPQMAYLGGYCTALGTMLIMDVKHVKSDRIIATALVAREVIRPEIISIYTSETLDAFLQHLQAPWMPDKQAASNFRTGFTMPSSNTNLVFAMQDGEFNRKQIQYKLSRNGQLYTNWRDNDYDNSFIWLKNFRPGDYVISIRYTAQPQHVTEYSFHITPLWYETVYFRVLTGFLAIILAGLLVLAAWQRRKIEQGEMNRSRLSLELKSIYAQLNPHFVFNALSSIQGLINKEDIRGANTYLTDFAQLTRDSLVHSQKDEVALCEEIRTLDTYLKLEKLRFGFHYQVRVAPDVDIYDTEIPALLLQPLVENAVKHGVAALRDKGMIELSIIRSGFAMIVILTDNGKGMFQENPAGGLGLKLTRDRIRLLNQLHPRPAHFPAYRQCTSGWCASFAHF</sequence>
<dbReference type="RefSeq" id="WP_204660960.1">
    <property type="nucleotide sequence ID" value="NZ_CP056775.1"/>
</dbReference>
<dbReference type="EMBL" id="CP056775">
    <property type="protein sequence ID" value="QRR00199.1"/>
    <property type="molecule type" value="Genomic_DNA"/>
</dbReference>
<dbReference type="PANTHER" id="PTHR34220:SF7">
    <property type="entry name" value="SENSOR HISTIDINE KINASE YPDA"/>
    <property type="match status" value="1"/>
</dbReference>
<dbReference type="Gene3D" id="3.30.565.10">
    <property type="entry name" value="Histidine kinase-like ATPase, C-terminal domain"/>
    <property type="match status" value="1"/>
</dbReference>
<keyword evidence="3" id="KW-0418">Kinase</keyword>
<dbReference type="InterPro" id="IPR013783">
    <property type="entry name" value="Ig-like_fold"/>
</dbReference>
<keyword evidence="1" id="KW-0812">Transmembrane</keyword>
<gene>
    <name evidence="3" type="ORF">HWI92_04415</name>
</gene>
<proteinExistence type="predicted"/>
<keyword evidence="4" id="KW-1185">Reference proteome</keyword>
<feature type="domain" description="Signal transduction histidine kinase internal region" evidence="2">
    <location>
        <begin position="258"/>
        <end position="334"/>
    </location>
</feature>
<keyword evidence="1" id="KW-0472">Membrane</keyword>
<dbReference type="InterPro" id="IPR050640">
    <property type="entry name" value="Bact_2-comp_sensor_kinase"/>
</dbReference>
<evidence type="ECO:0000313" key="3">
    <source>
        <dbReference type="EMBL" id="QRR00199.1"/>
    </source>
</evidence>
<dbReference type="InterPro" id="IPR036890">
    <property type="entry name" value="HATPase_C_sf"/>
</dbReference>
<organism evidence="3 4">
    <name type="scientific">Dyadobacter sandarakinus</name>
    <dbReference type="NCBI Taxonomy" id="2747268"/>
    <lineage>
        <taxon>Bacteria</taxon>
        <taxon>Pseudomonadati</taxon>
        <taxon>Bacteroidota</taxon>
        <taxon>Cytophagia</taxon>
        <taxon>Cytophagales</taxon>
        <taxon>Spirosomataceae</taxon>
        <taxon>Dyadobacter</taxon>
    </lineage>
</organism>
<dbReference type="InterPro" id="IPR010559">
    <property type="entry name" value="Sig_transdc_His_kin_internal"/>
</dbReference>
<evidence type="ECO:0000259" key="2">
    <source>
        <dbReference type="Pfam" id="PF06580"/>
    </source>
</evidence>
<evidence type="ECO:0000256" key="1">
    <source>
        <dbReference type="SAM" id="Phobius"/>
    </source>
</evidence>
<accession>A0ABX7I2A6</accession>
<protein>
    <submittedName>
        <fullName evidence="3">Histidine kinase</fullName>
    </submittedName>
</protein>
<dbReference type="SUPFAM" id="SSF55874">
    <property type="entry name" value="ATPase domain of HSP90 chaperone/DNA topoisomerase II/histidine kinase"/>
    <property type="match status" value="1"/>
</dbReference>
<reference evidence="3 4" key="1">
    <citation type="submission" date="2020-06" db="EMBL/GenBank/DDBJ databases">
        <title>Dyadobacter sandarakinus sp. nov., isolated from the soil of the Arctic Yellow River Station.</title>
        <authorList>
            <person name="Zhang Y."/>
            <person name="Peng F."/>
        </authorList>
    </citation>
    <scope>NUCLEOTIDE SEQUENCE [LARGE SCALE GENOMIC DNA]</scope>
    <source>
        <strain evidence="3 4">Q3-56</strain>
    </source>
</reference>
<name>A0ABX7I2A6_9BACT</name>
<dbReference type="GO" id="GO:0016301">
    <property type="term" value="F:kinase activity"/>
    <property type="evidence" value="ECO:0007669"/>
    <property type="project" value="UniProtKB-KW"/>
</dbReference>
<feature type="transmembrane region" description="Helical" evidence="1">
    <location>
        <begin position="218"/>
        <end position="240"/>
    </location>
</feature>
<keyword evidence="1" id="KW-1133">Transmembrane helix</keyword>
<keyword evidence="3" id="KW-0808">Transferase</keyword>